<dbReference type="Proteomes" id="UP000267408">
    <property type="component" value="Unassembled WGS sequence"/>
</dbReference>
<evidence type="ECO:0000313" key="2">
    <source>
        <dbReference type="Proteomes" id="UP000267408"/>
    </source>
</evidence>
<proteinExistence type="predicted"/>
<gene>
    <name evidence="1" type="ORF">EDD39_1120</name>
</gene>
<evidence type="ECO:0000313" key="1">
    <source>
        <dbReference type="EMBL" id="ROR42985.1"/>
    </source>
</evidence>
<protein>
    <submittedName>
        <fullName evidence="1">Uncharacterized protein</fullName>
    </submittedName>
</protein>
<dbReference type="AlphaFoldDB" id="A0A8G1UFD8"/>
<dbReference type="EMBL" id="RJVJ01000001">
    <property type="protein sequence ID" value="ROR42985.1"/>
    <property type="molecule type" value="Genomic_DNA"/>
</dbReference>
<comment type="caution">
    <text evidence="1">The sequence shown here is derived from an EMBL/GenBank/DDBJ whole genome shotgun (WGS) entry which is preliminary data.</text>
</comment>
<accession>A0A8G1UFD8</accession>
<reference evidence="1 2" key="1">
    <citation type="submission" date="2018-11" db="EMBL/GenBank/DDBJ databases">
        <title>Sequencing the genomes of 1000 actinobacteria strains.</title>
        <authorList>
            <person name="Klenk H.-P."/>
        </authorList>
    </citation>
    <scope>NUCLEOTIDE SEQUENCE [LARGE SCALE GENOMIC DNA]</scope>
    <source>
        <strain evidence="1 2">DSM 44780</strain>
    </source>
</reference>
<organism evidence="1 2">
    <name type="scientific">Kitasatospora cineracea</name>
    <dbReference type="NCBI Taxonomy" id="88074"/>
    <lineage>
        <taxon>Bacteria</taxon>
        <taxon>Bacillati</taxon>
        <taxon>Actinomycetota</taxon>
        <taxon>Actinomycetes</taxon>
        <taxon>Kitasatosporales</taxon>
        <taxon>Streptomycetaceae</taxon>
        <taxon>Kitasatospora</taxon>
    </lineage>
</organism>
<name>A0A8G1UFD8_9ACTN</name>
<sequence>MSVLPQQGLPRCRRCGTPVHWTITASGARLAVDANPCAMGSRAVYRDGIGTIRSRRPTAELPLLPYERLHLPHVATCTADAVRRNPGRRRAS</sequence>
<dbReference type="OrthoDB" id="3481698at2"/>